<proteinExistence type="predicted"/>
<feature type="transmembrane region" description="Helical" evidence="1">
    <location>
        <begin position="29"/>
        <end position="55"/>
    </location>
</feature>
<evidence type="ECO:0000313" key="2">
    <source>
        <dbReference type="EMBL" id="GIG47216.1"/>
    </source>
</evidence>
<gene>
    <name evidence="2" type="ORF">Dsi01nite_052570</name>
</gene>
<accession>A0A919UCV5</accession>
<dbReference type="Proteomes" id="UP000660611">
    <property type="component" value="Unassembled WGS sequence"/>
</dbReference>
<comment type="caution">
    <text evidence="2">The sequence shown here is derived from an EMBL/GenBank/DDBJ whole genome shotgun (WGS) entry which is preliminary data.</text>
</comment>
<keyword evidence="3" id="KW-1185">Reference proteome</keyword>
<reference evidence="2" key="1">
    <citation type="submission" date="2021-01" db="EMBL/GenBank/DDBJ databases">
        <title>Whole genome shotgun sequence of Dactylosporangium siamense NBRC 106093.</title>
        <authorList>
            <person name="Komaki H."/>
            <person name="Tamura T."/>
        </authorList>
    </citation>
    <scope>NUCLEOTIDE SEQUENCE</scope>
    <source>
        <strain evidence="2">NBRC 106093</strain>
    </source>
</reference>
<keyword evidence="1" id="KW-1133">Transmembrane helix</keyword>
<protein>
    <submittedName>
        <fullName evidence="2">Uncharacterized protein</fullName>
    </submittedName>
</protein>
<dbReference type="AlphaFoldDB" id="A0A919UCV5"/>
<organism evidence="2 3">
    <name type="scientific">Dactylosporangium siamense</name>
    <dbReference type="NCBI Taxonomy" id="685454"/>
    <lineage>
        <taxon>Bacteria</taxon>
        <taxon>Bacillati</taxon>
        <taxon>Actinomycetota</taxon>
        <taxon>Actinomycetes</taxon>
        <taxon>Micromonosporales</taxon>
        <taxon>Micromonosporaceae</taxon>
        <taxon>Dactylosporangium</taxon>
    </lineage>
</organism>
<evidence type="ECO:0000313" key="3">
    <source>
        <dbReference type="Proteomes" id="UP000660611"/>
    </source>
</evidence>
<name>A0A919UCV5_9ACTN</name>
<keyword evidence="1" id="KW-0472">Membrane</keyword>
<dbReference type="EMBL" id="BONQ01000081">
    <property type="protein sequence ID" value="GIG47216.1"/>
    <property type="molecule type" value="Genomic_DNA"/>
</dbReference>
<keyword evidence="1" id="KW-0812">Transmembrane</keyword>
<evidence type="ECO:0000256" key="1">
    <source>
        <dbReference type="SAM" id="Phobius"/>
    </source>
</evidence>
<sequence length="69" mass="6945">MLYVESPSRLAATAVPKYRPDCAAAAPRVLAAALAVGIIITAPVAAAVATTAAIASLTRSVRLRGVWAA</sequence>